<dbReference type="PANTHER" id="PTHR31845">
    <property type="entry name" value="FINGER DOMAIN PROTEIN, PUTATIVE-RELATED"/>
    <property type="match status" value="1"/>
</dbReference>
<keyword evidence="2" id="KW-0479">Metal-binding</keyword>
<dbReference type="STRING" id="105696.A0A1Y2LNW9"/>
<dbReference type="PROSITE" id="PS50048">
    <property type="entry name" value="ZN2_CY6_FUNGAL_2"/>
    <property type="match status" value="1"/>
</dbReference>
<evidence type="ECO:0000256" key="4">
    <source>
        <dbReference type="ARBA" id="ARBA00023125"/>
    </source>
</evidence>
<comment type="subcellular location">
    <subcellularLocation>
        <location evidence="1">Nucleus</location>
    </subcellularLocation>
</comment>
<dbReference type="AlphaFoldDB" id="A0A1Y2LNW9"/>
<evidence type="ECO:0000256" key="5">
    <source>
        <dbReference type="ARBA" id="ARBA00023163"/>
    </source>
</evidence>
<evidence type="ECO:0000259" key="7">
    <source>
        <dbReference type="PROSITE" id="PS50048"/>
    </source>
</evidence>
<dbReference type="InterPro" id="IPR051089">
    <property type="entry name" value="prtT"/>
</dbReference>
<keyword evidence="3" id="KW-0805">Transcription regulation</keyword>
<dbReference type="Proteomes" id="UP000193240">
    <property type="component" value="Unassembled WGS sequence"/>
</dbReference>
<name>A0A1Y2LNW9_EPING</name>
<gene>
    <name evidence="8" type="ORF">B5807_09515</name>
</gene>
<dbReference type="Pfam" id="PF00172">
    <property type="entry name" value="Zn_clus"/>
    <property type="match status" value="1"/>
</dbReference>
<dbReference type="PROSITE" id="PS00463">
    <property type="entry name" value="ZN2_CY6_FUNGAL_1"/>
    <property type="match status" value="1"/>
</dbReference>
<dbReference type="OMA" id="ACEACQA"/>
<keyword evidence="6" id="KW-0539">Nucleus</keyword>
<dbReference type="InterPro" id="IPR036864">
    <property type="entry name" value="Zn2-C6_fun-type_DNA-bd_sf"/>
</dbReference>
<dbReference type="GO" id="GO:0005634">
    <property type="term" value="C:nucleus"/>
    <property type="evidence" value="ECO:0007669"/>
    <property type="project" value="UniProtKB-SubCell"/>
</dbReference>
<dbReference type="SUPFAM" id="SSF57701">
    <property type="entry name" value="Zn2/Cys6 DNA-binding domain"/>
    <property type="match status" value="1"/>
</dbReference>
<keyword evidence="4" id="KW-0238">DNA-binding</keyword>
<dbReference type="GO" id="GO:0000981">
    <property type="term" value="F:DNA-binding transcription factor activity, RNA polymerase II-specific"/>
    <property type="evidence" value="ECO:0007669"/>
    <property type="project" value="InterPro"/>
</dbReference>
<dbReference type="PANTHER" id="PTHR31845:SF39">
    <property type="entry name" value="TRANSCRIPTION FACTOR PBCR-RELATED"/>
    <property type="match status" value="1"/>
</dbReference>
<evidence type="ECO:0000256" key="6">
    <source>
        <dbReference type="ARBA" id="ARBA00023242"/>
    </source>
</evidence>
<evidence type="ECO:0000256" key="3">
    <source>
        <dbReference type="ARBA" id="ARBA00023015"/>
    </source>
</evidence>
<sequence>MSSLSRTPSTRKRARACEECHRLKIKCDVNPAVEGACERCIRNSLECVPAAPRLQRDRIEQLEAQIQELQIALREQGNGTTPGRSPVSLQDNYDEAVLTFLDHRIPLGKQQELLLVYASHAGAAWPIIRLSTNLNEIRSRSPILLLSAMVYTVTQQTQGTELEVHDELVREAMFILGNELIGRGQRSLELVQALLMVAFWNKASRKGLQGSCYQLIQLATDMAIDLGIAGSSLQPSPVAYFSMHEDPTSLDARRTWLACFIALSTSSISTRRSIAVPWNEHHQECLLDLEARGDISDALLCQIVRITRLIDEISSRLCFCQSAVFMDGNDYSTYELVEALKTKVDVWAAQIPPRFASSQTLKVWYHVAMVHIHEIVLHTPTNKPSFSAPFIPGRISVKDYPKPSRIIIPLQEALAALVHHCHAAIDAAAGMDPALVLSLPSFCFAPTVLYSLFVLVNVMVAATDPANTYSQCLSKDILSIEECGLKLRLLTMQMRVLDPTMSCYTSRMFDATSWLEQWYNDYTSILKRYEAKLAGDTSMD</sequence>
<evidence type="ECO:0000313" key="8">
    <source>
        <dbReference type="EMBL" id="OSS45674.1"/>
    </source>
</evidence>
<proteinExistence type="predicted"/>
<dbReference type="EMBL" id="KZ107853">
    <property type="protein sequence ID" value="OSS45674.1"/>
    <property type="molecule type" value="Genomic_DNA"/>
</dbReference>
<keyword evidence="9" id="KW-1185">Reference proteome</keyword>
<dbReference type="CDD" id="cd00067">
    <property type="entry name" value="GAL4"/>
    <property type="match status" value="1"/>
</dbReference>
<dbReference type="SMART" id="SM00066">
    <property type="entry name" value="GAL4"/>
    <property type="match status" value="1"/>
</dbReference>
<dbReference type="Gene3D" id="4.10.240.10">
    <property type="entry name" value="Zn(2)-C6 fungal-type DNA-binding domain"/>
    <property type="match status" value="1"/>
</dbReference>
<dbReference type="InParanoid" id="A0A1Y2LNW9"/>
<dbReference type="GO" id="GO:0000976">
    <property type="term" value="F:transcription cis-regulatory region binding"/>
    <property type="evidence" value="ECO:0007669"/>
    <property type="project" value="TreeGrafter"/>
</dbReference>
<dbReference type="GO" id="GO:0006351">
    <property type="term" value="P:DNA-templated transcription"/>
    <property type="evidence" value="ECO:0007669"/>
    <property type="project" value="InterPro"/>
</dbReference>
<evidence type="ECO:0000313" key="9">
    <source>
        <dbReference type="Proteomes" id="UP000193240"/>
    </source>
</evidence>
<dbReference type="CDD" id="cd12148">
    <property type="entry name" value="fungal_TF_MHR"/>
    <property type="match status" value="1"/>
</dbReference>
<evidence type="ECO:0000256" key="2">
    <source>
        <dbReference type="ARBA" id="ARBA00022723"/>
    </source>
</evidence>
<reference evidence="8 9" key="1">
    <citation type="journal article" date="2017" name="Genome Announc.">
        <title>Genome sequence of the saprophytic ascomycete Epicoccum nigrum ICMP 19927 strain isolated from New Zealand.</title>
        <authorList>
            <person name="Fokin M."/>
            <person name="Fleetwood D."/>
            <person name="Weir B.S."/>
            <person name="Villas-Boas S.G."/>
        </authorList>
    </citation>
    <scope>NUCLEOTIDE SEQUENCE [LARGE SCALE GENOMIC DNA]</scope>
    <source>
        <strain evidence="8 9">ICMP 19927</strain>
    </source>
</reference>
<keyword evidence="5" id="KW-0804">Transcription</keyword>
<dbReference type="InterPro" id="IPR001138">
    <property type="entry name" value="Zn2Cys6_DnaBD"/>
</dbReference>
<dbReference type="GO" id="GO:0008270">
    <property type="term" value="F:zinc ion binding"/>
    <property type="evidence" value="ECO:0007669"/>
    <property type="project" value="InterPro"/>
</dbReference>
<feature type="domain" description="Zn(2)-C6 fungal-type" evidence="7">
    <location>
        <begin position="16"/>
        <end position="48"/>
    </location>
</feature>
<protein>
    <recommendedName>
        <fullName evidence="7">Zn(2)-C6 fungal-type domain-containing protein</fullName>
    </recommendedName>
</protein>
<evidence type="ECO:0000256" key="1">
    <source>
        <dbReference type="ARBA" id="ARBA00004123"/>
    </source>
</evidence>
<accession>A0A1Y2LNW9</accession>
<organism evidence="8 9">
    <name type="scientific">Epicoccum nigrum</name>
    <name type="common">Soil fungus</name>
    <name type="synonym">Epicoccum purpurascens</name>
    <dbReference type="NCBI Taxonomy" id="105696"/>
    <lineage>
        <taxon>Eukaryota</taxon>
        <taxon>Fungi</taxon>
        <taxon>Dikarya</taxon>
        <taxon>Ascomycota</taxon>
        <taxon>Pezizomycotina</taxon>
        <taxon>Dothideomycetes</taxon>
        <taxon>Pleosporomycetidae</taxon>
        <taxon>Pleosporales</taxon>
        <taxon>Pleosporineae</taxon>
        <taxon>Didymellaceae</taxon>
        <taxon>Epicoccum</taxon>
    </lineage>
</organism>
<dbReference type="Pfam" id="PF04082">
    <property type="entry name" value="Fungal_trans"/>
    <property type="match status" value="1"/>
</dbReference>
<dbReference type="InterPro" id="IPR007219">
    <property type="entry name" value="XnlR_reg_dom"/>
</dbReference>